<dbReference type="GeneID" id="8240821"/>
<dbReference type="InParanoid" id="C1DY49"/>
<feature type="region of interest" description="Disordered" evidence="2">
    <location>
        <begin position="199"/>
        <end position="233"/>
    </location>
</feature>
<sequence>MATVRAVCPGAGARAIARPSSSRLASVRLPARAAGSPRARSWPRGTSSTRLRAWPKWLQPSEPAPAEPPKADPLPPTPTSKATIDALCDILGEQCEDEEAKRAAEEAEADRVRAERAAAIEAEKSRKGERLKAFRAVSTSTLRLQQLQMVFLDLPILPTALHDLILGSDAKAGKRGATIADLPDVDWFDVTLPSDGKRDADVLVGEKPKRDIPEGRNVGENTPKGENTSDGSVRASVKSLIGVDDLTPEYVDYDGEALPGEFSIPVVPYPFVCHPGSQVRLNLFEPRWLTLFAKLMRDPAETVSDTAPLVLEGARDNANRIDLSRNEYVRAYEEGNDTDFDIVPGSGRMDESPFVGTERFGALYRRADGKVAGVGTAMRLVAHDVVVNGKLLSVYARGETRFRVLRIRQVNPYLVVDAVPLEDEGAVASSEVADESDAATSASASGSGEFGGDAAYATNVGGSMDSNEADVAVGSSKTATALASCMDRLIVADPYYSEAVGLGEAWSMDKSLKRSVGAMNEFDVANAVLYAKPEAALRVLASGSSDQRKEAVLDAVRGMEAALAAGLTPRKARLLRSLGAMAVIFSIGFGIASVRQIIDVYLGDGGGAPPPMF</sequence>
<dbReference type="Proteomes" id="UP000002009">
    <property type="component" value="Chromosome 2"/>
</dbReference>
<dbReference type="OMA" id="PYYMEAI"/>
<gene>
    <name evidence="3" type="ORF">MICPUN_56061</name>
</gene>
<evidence type="ECO:0000313" key="3">
    <source>
        <dbReference type="EMBL" id="ACO60884.1"/>
    </source>
</evidence>
<evidence type="ECO:0008006" key="5">
    <source>
        <dbReference type="Google" id="ProtNLM"/>
    </source>
</evidence>
<feature type="region of interest" description="Disordered" evidence="2">
    <location>
        <begin position="427"/>
        <end position="448"/>
    </location>
</feature>
<evidence type="ECO:0000313" key="4">
    <source>
        <dbReference type="Proteomes" id="UP000002009"/>
    </source>
</evidence>
<feature type="compositionally biased region" description="Pro residues" evidence="2">
    <location>
        <begin position="62"/>
        <end position="78"/>
    </location>
</feature>
<dbReference type="PANTHER" id="PTHR46732">
    <property type="entry name" value="ATP-DEPENDENT PROTEASE LA (LON) DOMAIN PROTEIN"/>
    <property type="match status" value="1"/>
</dbReference>
<proteinExistence type="predicted"/>
<dbReference type="PANTHER" id="PTHR46732:SF8">
    <property type="entry name" value="ATP-DEPENDENT PROTEASE LA (LON) DOMAIN PROTEIN"/>
    <property type="match status" value="1"/>
</dbReference>
<protein>
    <recommendedName>
        <fullName evidence="5">Lon N-terminal domain-containing protein</fullName>
    </recommendedName>
</protein>
<dbReference type="OrthoDB" id="264917at2759"/>
<accession>C1DY49</accession>
<reference evidence="3 4" key="1">
    <citation type="journal article" date="2009" name="Science">
        <title>Green evolution and dynamic adaptations revealed by genomes of the marine picoeukaryotes Micromonas.</title>
        <authorList>
            <person name="Worden A.Z."/>
            <person name="Lee J.H."/>
            <person name="Mock T."/>
            <person name="Rouze P."/>
            <person name="Simmons M.P."/>
            <person name="Aerts A.L."/>
            <person name="Allen A.E."/>
            <person name="Cuvelier M.L."/>
            <person name="Derelle E."/>
            <person name="Everett M.V."/>
            <person name="Foulon E."/>
            <person name="Grimwood J."/>
            <person name="Gundlach H."/>
            <person name="Henrissat B."/>
            <person name="Napoli C."/>
            <person name="McDonald S.M."/>
            <person name="Parker M.S."/>
            <person name="Rombauts S."/>
            <person name="Salamov A."/>
            <person name="Von Dassow P."/>
            <person name="Badger J.H."/>
            <person name="Coutinho P.M."/>
            <person name="Demir E."/>
            <person name="Dubchak I."/>
            <person name="Gentemann C."/>
            <person name="Eikrem W."/>
            <person name="Gready J.E."/>
            <person name="John U."/>
            <person name="Lanier W."/>
            <person name="Lindquist E.A."/>
            <person name="Lucas S."/>
            <person name="Mayer K.F."/>
            <person name="Moreau H."/>
            <person name="Not F."/>
            <person name="Otillar R."/>
            <person name="Panaud O."/>
            <person name="Pangilinan J."/>
            <person name="Paulsen I."/>
            <person name="Piegu B."/>
            <person name="Poliakov A."/>
            <person name="Robbens S."/>
            <person name="Schmutz J."/>
            <person name="Toulza E."/>
            <person name="Wyss T."/>
            <person name="Zelensky A."/>
            <person name="Zhou K."/>
            <person name="Armbrust E.V."/>
            <person name="Bhattacharya D."/>
            <person name="Goodenough U.W."/>
            <person name="Van de Peer Y."/>
            <person name="Grigoriev I.V."/>
        </authorList>
    </citation>
    <scope>NUCLEOTIDE SEQUENCE [LARGE SCALE GENOMIC DNA]</scope>
    <source>
        <strain evidence="4">RCC299 / NOUM17</strain>
    </source>
</reference>
<dbReference type="InterPro" id="IPR015947">
    <property type="entry name" value="PUA-like_sf"/>
</dbReference>
<dbReference type="STRING" id="296587.C1DY49"/>
<feature type="compositionally biased region" description="Low complexity" evidence="2">
    <location>
        <begin position="438"/>
        <end position="448"/>
    </location>
</feature>
<dbReference type="InterPro" id="IPR046336">
    <property type="entry name" value="Lon_prtase_N_sf"/>
</dbReference>
<keyword evidence="1" id="KW-0175">Coiled coil</keyword>
<dbReference type="Gene3D" id="2.30.130.40">
    <property type="entry name" value="LON domain-like"/>
    <property type="match status" value="1"/>
</dbReference>
<dbReference type="KEGG" id="mis:MICPUN_56061"/>
<feature type="coiled-coil region" evidence="1">
    <location>
        <begin position="88"/>
        <end position="124"/>
    </location>
</feature>
<feature type="compositionally biased region" description="Basic and acidic residues" evidence="2">
    <location>
        <begin position="199"/>
        <end position="214"/>
    </location>
</feature>
<dbReference type="AlphaFoldDB" id="C1DY49"/>
<dbReference type="SUPFAM" id="SSF88697">
    <property type="entry name" value="PUA domain-like"/>
    <property type="match status" value="1"/>
</dbReference>
<evidence type="ECO:0000256" key="1">
    <source>
        <dbReference type="SAM" id="Coils"/>
    </source>
</evidence>
<feature type="compositionally biased region" description="Low complexity" evidence="2">
    <location>
        <begin position="30"/>
        <end position="44"/>
    </location>
</feature>
<evidence type="ECO:0000256" key="2">
    <source>
        <dbReference type="SAM" id="MobiDB-lite"/>
    </source>
</evidence>
<dbReference type="RefSeq" id="XP_002499626.1">
    <property type="nucleotide sequence ID" value="XM_002499580.1"/>
</dbReference>
<name>C1DY49_MICCC</name>
<dbReference type="EMBL" id="CP001323">
    <property type="protein sequence ID" value="ACO60884.1"/>
    <property type="molecule type" value="Genomic_DNA"/>
</dbReference>
<feature type="region of interest" description="Disordered" evidence="2">
    <location>
        <begin position="15"/>
        <end position="79"/>
    </location>
</feature>
<keyword evidence="4" id="KW-1185">Reference proteome</keyword>
<organism evidence="3 4">
    <name type="scientific">Micromonas commoda (strain RCC299 / NOUM17 / CCMP2709)</name>
    <name type="common">Picoplanktonic green alga</name>
    <dbReference type="NCBI Taxonomy" id="296587"/>
    <lineage>
        <taxon>Eukaryota</taxon>
        <taxon>Viridiplantae</taxon>
        <taxon>Chlorophyta</taxon>
        <taxon>Mamiellophyceae</taxon>
        <taxon>Mamiellales</taxon>
        <taxon>Mamiellaceae</taxon>
        <taxon>Micromonas</taxon>
    </lineage>
</organism>